<dbReference type="SUPFAM" id="SSF53335">
    <property type="entry name" value="S-adenosyl-L-methionine-dependent methyltransferases"/>
    <property type="match status" value="1"/>
</dbReference>
<feature type="compositionally biased region" description="Polar residues" evidence="1">
    <location>
        <begin position="413"/>
        <end position="428"/>
    </location>
</feature>
<dbReference type="Pfam" id="PF10294">
    <property type="entry name" value="Methyltransf_16"/>
    <property type="match status" value="2"/>
</dbReference>
<feature type="region of interest" description="Disordered" evidence="1">
    <location>
        <begin position="392"/>
        <end position="441"/>
    </location>
</feature>
<feature type="compositionally biased region" description="Polar residues" evidence="1">
    <location>
        <begin position="662"/>
        <end position="671"/>
    </location>
</feature>
<feature type="region of interest" description="Disordered" evidence="1">
    <location>
        <begin position="150"/>
        <end position="175"/>
    </location>
</feature>
<gene>
    <name evidence="3" type="primary">rib2</name>
    <name evidence="3" type="ORF">LSUE1_G008199</name>
</gene>
<dbReference type="Pfam" id="PF15463">
    <property type="entry name" value="ECM11"/>
    <property type="match status" value="1"/>
</dbReference>
<dbReference type="InterPro" id="IPR019410">
    <property type="entry name" value="Methyltransf_16"/>
</dbReference>
<dbReference type="GO" id="GO:0008757">
    <property type="term" value="F:S-adenosylmethionine-dependent methyltransferase activity"/>
    <property type="evidence" value="ECO:0007669"/>
    <property type="project" value="UniProtKB-ARBA"/>
</dbReference>
<dbReference type="PANTHER" id="PTHR14614:SF109">
    <property type="entry name" value="RIBOSOMAL LYSINE N-METHYLTRANSFERASE 5"/>
    <property type="match status" value="1"/>
</dbReference>
<feature type="domain" description="Extracellular mutant protein 11 C-terminal" evidence="2">
    <location>
        <begin position="675"/>
        <end position="811"/>
    </location>
</feature>
<reference evidence="3 4" key="1">
    <citation type="submission" date="2018-05" db="EMBL/GenBank/DDBJ databases">
        <title>Genome sequencing and assembly of the regulated plant pathogen Lachnellula willkommii and related sister species for the development of diagnostic species identification markers.</title>
        <authorList>
            <person name="Giroux E."/>
            <person name="Bilodeau G."/>
        </authorList>
    </citation>
    <scope>NUCLEOTIDE SEQUENCE [LARGE SCALE GENOMIC DNA]</scope>
    <source>
        <strain evidence="3 4">CBS 268.59</strain>
    </source>
</reference>
<dbReference type="GO" id="GO:0032991">
    <property type="term" value="C:protein-containing complex"/>
    <property type="evidence" value="ECO:0007669"/>
    <property type="project" value="TreeGrafter"/>
</dbReference>
<sequence length="815" mass="90614">MPLSTLLAALGPEIVDPEEESFLLFSQSIPSQNLGFVDSKATSLDLTIGDRDLTILQSPTILSSNRGGGTTGAVVWKITPLFASWITAPSNVLFKQGILDGSSSVLELGCGISGIIGLTLAPRVAEYVLTDQDYVMKLLNQNLAENFQSTSSASSSKGRKSSAKPKRGSTFTESTQKSSNVIAKALDWETDEVTASLSGAGSFEVIIACDCIYNDALIQPLVQTCVDACKLRVGGEQTVCVVAQQLRSAEVFEGWLKAFHAAFRVWRVPDEELVDGLKEDSGFVLLVNLQTLSSNIAKLVIFSSLLRQPDIEDSWASSDGQHDSIHATKIIMDRFVKAKDEIRHRNVHPDRVENILQRTITPPLDPARAIAAQQAKVKTNGKRASAPAIQQNNTNLPQHASLPSSPPIPRNSHFGNPQYQHHQHQMASAPQPPVGRDIWNDTVSSDFDVTKTSIQGSEVPFSQQPEPDPRIQNHALNQDEYGYEEEQEQDDTLHVDVGISTPQGHYPQRYPSEEPDSQRLSSPTLNRKPDMHRMKQTEQVMVQNQFHNGRSGRFDHAHQNLQIRPGNEENAVKPENKKSKKRNRSDPLRDNINHAAPRQHPIQEDEVYGEDDTVYDDLPGRQALTNGDEARDVKEDPNQYETLSRSEAPSQLESPSSQLQAGNINQSQPTEVSPDYNDDQLKAMTYAELKAESWETTPGIAPYLMPEEISVSSKLPIEQKIEFLVSSNQNAANRIGFFEELPTSEWHQAGDLILAKMADTMKKLRDARDNKRKLVETFEAVFEAREQVVRRKSENYEKKLKDMEVSGDRVLSGKF</sequence>
<dbReference type="EMBL" id="QGMK01001720">
    <property type="protein sequence ID" value="TVY65520.1"/>
    <property type="molecule type" value="Genomic_DNA"/>
</dbReference>
<evidence type="ECO:0000313" key="3">
    <source>
        <dbReference type="EMBL" id="TVY65520.1"/>
    </source>
</evidence>
<feature type="compositionally biased region" description="Low complexity" evidence="1">
    <location>
        <begin position="646"/>
        <end position="661"/>
    </location>
</feature>
<comment type="caution">
    <text evidence="3">The sequence shown here is derived from an EMBL/GenBank/DDBJ whole genome shotgun (WGS) entry which is preliminary data.</text>
</comment>
<dbReference type="Gene3D" id="3.40.50.150">
    <property type="entry name" value="Vaccinia Virus protein VP39"/>
    <property type="match status" value="1"/>
</dbReference>
<protein>
    <submittedName>
        <fullName evidence="3">Diaminohydroxyphosphoribosylamino-pyrimidine deaminase</fullName>
    </submittedName>
</protein>
<evidence type="ECO:0000256" key="1">
    <source>
        <dbReference type="SAM" id="MobiDB-lite"/>
    </source>
</evidence>
<feature type="region of interest" description="Disordered" evidence="1">
    <location>
        <begin position="497"/>
        <end position="528"/>
    </location>
</feature>
<evidence type="ECO:0000259" key="2">
    <source>
        <dbReference type="Pfam" id="PF15463"/>
    </source>
</evidence>
<keyword evidence="4" id="KW-1185">Reference proteome</keyword>
<dbReference type="OrthoDB" id="2529286at2759"/>
<feature type="compositionally biased region" description="Basic and acidic residues" evidence="1">
    <location>
        <begin position="566"/>
        <end position="577"/>
    </location>
</feature>
<dbReference type="Proteomes" id="UP000469558">
    <property type="component" value="Unassembled WGS sequence"/>
</dbReference>
<feature type="compositionally biased region" description="Polar residues" evidence="1">
    <location>
        <begin position="392"/>
        <end position="403"/>
    </location>
</feature>
<organism evidence="3 4">
    <name type="scientific">Lachnellula suecica</name>
    <dbReference type="NCBI Taxonomy" id="602035"/>
    <lineage>
        <taxon>Eukaryota</taxon>
        <taxon>Fungi</taxon>
        <taxon>Dikarya</taxon>
        <taxon>Ascomycota</taxon>
        <taxon>Pezizomycotina</taxon>
        <taxon>Leotiomycetes</taxon>
        <taxon>Helotiales</taxon>
        <taxon>Lachnaceae</taxon>
        <taxon>Lachnellula</taxon>
    </lineage>
</organism>
<feature type="region of interest" description="Disordered" evidence="1">
    <location>
        <begin position="560"/>
        <end position="677"/>
    </location>
</feature>
<dbReference type="InterPro" id="IPR029063">
    <property type="entry name" value="SAM-dependent_MTases_sf"/>
</dbReference>
<dbReference type="AlphaFoldDB" id="A0A8T9BVI0"/>
<feature type="compositionally biased region" description="Basic residues" evidence="1">
    <location>
        <begin position="157"/>
        <end position="167"/>
    </location>
</feature>
<feature type="compositionally biased region" description="Acidic residues" evidence="1">
    <location>
        <begin position="604"/>
        <end position="615"/>
    </location>
</feature>
<name>A0A8T9BVI0_9HELO</name>
<accession>A0A8T9BVI0</accession>
<dbReference type="GO" id="GO:0005829">
    <property type="term" value="C:cytosol"/>
    <property type="evidence" value="ECO:0007669"/>
    <property type="project" value="TreeGrafter"/>
</dbReference>
<dbReference type="InterPro" id="IPR029178">
    <property type="entry name" value="Ecm11_C"/>
</dbReference>
<feature type="compositionally biased region" description="Basic and acidic residues" evidence="1">
    <location>
        <begin position="628"/>
        <end position="637"/>
    </location>
</feature>
<proteinExistence type="predicted"/>
<dbReference type="PANTHER" id="PTHR14614">
    <property type="entry name" value="HEPATOCELLULAR CARCINOMA-ASSOCIATED ANTIGEN"/>
    <property type="match status" value="1"/>
</dbReference>
<evidence type="ECO:0000313" key="4">
    <source>
        <dbReference type="Proteomes" id="UP000469558"/>
    </source>
</evidence>